<dbReference type="PANTHER" id="PTHR43778">
    <property type="entry name" value="PYRUVATE CARBOXYLASE"/>
    <property type="match status" value="1"/>
</dbReference>
<dbReference type="RefSeq" id="WP_013194006.1">
    <property type="nucleotide sequence ID" value="NC_014253.1"/>
</dbReference>
<dbReference type="SUPFAM" id="SSF51230">
    <property type="entry name" value="Single hybrid motif"/>
    <property type="match status" value="1"/>
</dbReference>
<keyword evidence="7" id="KW-1185">Reference proteome</keyword>
<dbReference type="SUPFAM" id="SSF89000">
    <property type="entry name" value="post-HMGL domain-like"/>
    <property type="match status" value="1"/>
</dbReference>
<dbReference type="InterPro" id="IPR055268">
    <property type="entry name" value="PCB-like"/>
</dbReference>
<dbReference type="OrthoDB" id="6555at2157"/>
<evidence type="ECO:0000259" key="4">
    <source>
        <dbReference type="PROSITE" id="PS50968"/>
    </source>
</evidence>
<dbReference type="EMBL" id="CP002069">
    <property type="protein sequence ID" value="ADI73438.1"/>
    <property type="molecule type" value="Genomic_DNA"/>
</dbReference>
<dbReference type="Gene3D" id="3.20.20.70">
    <property type="entry name" value="Aldolase class I"/>
    <property type="match status" value="1"/>
</dbReference>
<feature type="region of interest" description="Disordered" evidence="3">
    <location>
        <begin position="446"/>
        <end position="469"/>
    </location>
</feature>
<organism evidence="6 7">
    <name type="scientific">Methanohalobium evestigatum (strain ATCC BAA-1072 / DSM 3721 / NBRC 107634 / OCM 161 / Z-7303)</name>
    <dbReference type="NCBI Taxonomy" id="644295"/>
    <lineage>
        <taxon>Archaea</taxon>
        <taxon>Methanobacteriati</taxon>
        <taxon>Methanobacteriota</taxon>
        <taxon>Stenosarchaea group</taxon>
        <taxon>Methanomicrobia</taxon>
        <taxon>Methanosarcinales</taxon>
        <taxon>Methanosarcinaceae</taxon>
        <taxon>Methanohalobium</taxon>
    </lineage>
</organism>
<dbReference type="PANTHER" id="PTHR43778:SF2">
    <property type="entry name" value="PYRUVATE CARBOXYLASE, MITOCHONDRIAL"/>
    <property type="match status" value="1"/>
</dbReference>
<dbReference type="InterPro" id="IPR000891">
    <property type="entry name" value="PYR_CT"/>
</dbReference>
<sequence length="579" mass="64058">MRVKLTDTILRDAHQSLLATRMRTRNMLPIVDKLDEVGYHSLEMWGGATFDSCIRYLNEDPWERLRELKKHMHNTQAQMLLRGQNLVGYRHYPDDVVEKFVTKAYENGIDIFRIFDAVNDVRNMETAINTANKLGAHVQGTICYTISPVHTTEKYVELAKELEQRECDSLCIKDMAGLLSPHAAEELIKSIKKKVSLPISLHCHCTSGMAPMTYMAACEAGVDVLDTALSPFSGGSSQPPTESMVAALQGTPYDTGLDLEAFTEIAEYFKQVKEEYRSIMDPISEQVDTNVLIYQVPGGMLSNLVSQLKEQNALGKYKDVLAEIPKVRAELGYPPLVTPTSQIVGTQAVLNVVMGERYKMVPKEVKDYVRGFYGQPPQPISSEMIAKIIENEEPFTGRPADLLEPEYEEKKKEAEDLGLVRNEEDVLTYILYPSIAPKFLRGEAEEEQLAPVETEKPPQKSSSPDTGIPTEFKVTIDQEVYNVKVEPVGGSVVSVTEEDTSHTPDPENVEGAVTSSMQGTVLSVHMNVGDTVNEGDPVCVIEAMKMESTITASHGGVVKEIYVSEGDAISSGDLLASIV</sequence>
<dbReference type="CDD" id="cd07937">
    <property type="entry name" value="DRE_TIM_PC_TC_5S"/>
    <property type="match status" value="1"/>
</dbReference>
<dbReference type="GO" id="GO:0006094">
    <property type="term" value="P:gluconeogenesis"/>
    <property type="evidence" value="ECO:0007669"/>
    <property type="project" value="TreeGrafter"/>
</dbReference>
<dbReference type="PROSITE" id="PS50991">
    <property type="entry name" value="PYR_CT"/>
    <property type="match status" value="1"/>
</dbReference>
<dbReference type="InterPro" id="IPR013785">
    <property type="entry name" value="Aldolase_TIM"/>
</dbReference>
<evidence type="ECO:0000256" key="3">
    <source>
        <dbReference type="SAM" id="MobiDB-lite"/>
    </source>
</evidence>
<dbReference type="GO" id="GO:0005737">
    <property type="term" value="C:cytoplasm"/>
    <property type="evidence" value="ECO:0007669"/>
    <property type="project" value="TreeGrafter"/>
</dbReference>
<dbReference type="PROSITE" id="PS00188">
    <property type="entry name" value="BIOTIN"/>
    <property type="match status" value="1"/>
</dbReference>
<proteinExistence type="predicted"/>
<dbReference type="PROSITE" id="PS50968">
    <property type="entry name" value="BIOTINYL_LIPOYL"/>
    <property type="match status" value="1"/>
</dbReference>
<dbReference type="KEGG" id="mev:Metev_0526"/>
<comment type="cofactor">
    <cofactor evidence="1">
        <name>Co(2+)</name>
        <dbReference type="ChEBI" id="CHEBI:48828"/>
    </cofactor>
</comment>
<dbReference type="SUPFAM" id="SSF51569">
    <property type="entry name" value="Aldolase"/>
    <property type="match status" value="1"/>
</dbReference>
<dbReference type="NCBIfam" id="TIGR01108">
    <property type="entry name" value="oadA"/>
    <property type="match status" value="1"/>
</dbReference>
<dbReference type="NCBIfam" id="NF008985">
    <property type="entry name" value="PRK12331.1"/>
    <property type="match status" value="1"/>
</dbReference>
<dbReference type="Pfam" id="PF00364">
    <property type="entry name" value="Biotin_lipoyl"/>
    <property type="match status" value="1"/>
</dbReference>
<evidence type="ECO:0000259" key="5">
    <source>
        <dbReference type="PROSITE" id="PS50991"/>
    </source>
</evidence>
<dbReference type="Proteomes" id="UP000000391">
    <property type="component" value="Chromosome"/>
</dbReference>
<name>D7E896_METEZ</name>
<dbReference type="HOGENOM" id="CLU_000395_4_2_2"/>
<dbReference type="FunFam" id="2.40.50.100:FF:000003">
    <property type="entry name" value="Acetyl-CoA carboxylase biotin carboxyl carrier protein"/>
    <property type="match status" value="1"/>
</dbReference>
<evidence type="ECO:0000256" key="1">
    <source>
        <dbReference type="ARBA" id="ARBA00001941"/>
    </source>
</evidence>
<dbReference type="InterPro" id="IPR011053">
    <property type="entry name" value="Single_hybrid_motif"/>
</dbReference>
<accession>D7E896</accession>
<keyword evidence="2" id="KW-0092">Biotin</keyword>
<dbReference type="GO" id="GO:0008948">
    <property type="term" value="F:oxaloacetate decarboxylase activity"/>
    <property type="evidence" value="ECO:0007669"/>
    <property type="project" value="InterPro"/>
</dbReference>
<dbReference type="GO" id="GO:0004736">
    <property type="term" value="F:pyruvate carboxylase activity"/>
    <property type="evidence" value="ECO:0007669"/>
    <property type="project" value="TreeGrafter"/>
</dbReference>
<feature type="domain" description="Pyruvate carboxyltransferase" evidence="5">
    <location>
        <begin position="3"/>
        <end position="263"/>
    </location>
</feature>
<gene>
    <name evidence="6" type="ordered locus">Metev_0526</name>
</gene>
<dbReference type="GO" id="GO:0006814">
    <property type="term" value="P:sodium ion transport"/>
    <property type="evidence" value="ECO:0007669"/>
    <property type="project" value="InterPro"/>
</dbReference>
<evidence type="ECO:0000313" key="6">
    <source>
        <dbReference type="EMBL" id="ADI73438.1"/>
    </source>
</evidence>
<dbReference type="InterPro" id="IPR003379">
    <property type="entry name" value="Carboxylase_cons_dom"/>
</dbReference>
<dbReference type="Pfam" id="PF02436">
    <property type="entry name" value="PYC_OADA"/>
    <property type="match status" value="1"/>
</dbReference>
<dbReference type="STRING" id="644295.Metev_0526"/>
<dbReference type="NCBIfam" id="NF006761">
    <property type="entry name" value="PRK09282.1"/>
    <property type="match status" value="1"/>
</dbReference>
<dbReference type="CDD" id="cd06850">
    <property type="entry name" value="biotinyl_domain"/>
    <property type="match status" value="1"/>
</dbReference>
<dbReference type="Gene3D" id="2.40.50.100">
    <property type="match status" value="1"/>
</dbReference>
<feature type="domain" description="Lipoyl-binding" evidence="4">
    <location>
        <begin position="494"/>
        <end position="579"/>
    </location>
</feature>
<dbReference type="InterPro" id="IPR000089">
    <property type="entry name" value="Biotin_lipoyl"/>
</dbReference>
<dbReference type="InterPro" id="IPR001882">
    <property type="entry name" value="Biotin_BS"/>
</dbReference>
<reference evidence="6 7" key="1">
    <citation type="submission" date="2010-06" db="EMBL/GenBank/DDBJ databases">
        <title>Complete sequence chromosome of Methanohalobium evestigatum Z-7303.</title>
        <authorList>
            <consortium name="US DOE Joint Genome Institute"/>
            <person name="Lucas S."/>
            <person name="Copeland A."/>
            <person name="Lapidus A."/>
            <person name="Cheng J.-F."/>
            <person name="Bruce D."/>
            <person name="Goodwin L."/>
            <person name="Pitluck S."/>
            <person name="Saunders E."/>
            <person name="Detter J.C."/>
            <person name="Han C."/>
            <person name="Tapia R."/>
            <person name="Land M."/>
            <person name="Hauser L."/>
            <person name="Kyrpides N."/>
            <person name="Mikhailova N."/>
            <person name="Sieprawska-Lupa M."/>
            <person name="Whitman W.B."/>
            <person name="Anderson I."/>
            <person name="Woyke T."/>
        </authorList>
    </citation>
    <scope>NUCLEOTIDE SEQUENCE [LARGE SCALE GENOMIC DNA]</scope>
    <source>
        <strain evidence="7">ATCC BAA-1072 / DSM 3721 / NBRC 107634 / OCM 161 / Z-7303</strain>
    </source>
</reference>
<evidence type="ECO:0000313" key="7">
    <source>
        <dbReference type="Proteomes" id="UP000000391"/>
    </source>
</evidence>
<dbReference type="InterPro" id="IPR005776">
    <property type="entry name" value="OadA"/>
</dbReference>
<dbReference type="GeneID" id="9346147"/>
<evidence type="ECO:0000256" key="2">
    <source>
        <dbReference type="ARBA" id="ARBA00023267"/>
    </source>
</evidence>
<protein>
    <submittedName>
        <fullName evidence="6">Oxaloacetate decarboxylase alpha subunit</fullName>
    </submittedName>
</protein>
<dbReference type="Pfam" id="PF00682">
    <property type="entry name" value="HMGL-like"/>
    <property type="match status" value="1"/>
</dbReference>
<dbReference type="AlphaFoldDB" id="D7E896"/>